<organism evidence="1 2">
    <name type="scientific">Planotetraspora silvatica</name>
    <dbReference type="NCBI Taxonomy" id="234614"/>
    <lineage>
        <taxon>Bacteria</taxon>
        <taxon>Bacillati</taxon>
        <taxon>Actinomycetota</taxon>
        <taxon>Actinomycetes</taxon>
        <taxon>Streptosporangiales</taxon>
        <taxon>Streptosporangiaceae</taxon>
        <taxon>Planotetraspora</taxon>
    </lineage>
</organism>
<reference evidence="1" key="1">
    <citation type="submission" date="2021-01" db="EMBL/GenBank/DDBJ databases">
        <title>Whole genome shotgun sequence of Planotetraspora silvatica NBRC 100141.</title>
        <authorList>
            <person name="Komaki H."/>
            <person name="Tamura T."/>
        </authorList>
    </citation>
    <scope>NUCLEOTIDE SEQUENCE</scope>
    <source>
        <strain evidence="1">NBRC 100141</strain>
    </source>
</reference>
<accession>A0A8J3UGZ8</accession>
<comment type="caution">
    <text evidence="1">The sequence shown here is derived from an EMBL/GenBank/DDBJ whole genome shotgun (WGS) entry which is preliminary data.</text>
</comment>
<name>A0A8J3UGZ8_9ACTN</name>
<dbReference type="EMBL" id="BOOQ01000008">
    <property type="protein sequence ID" value="GII45113.1"/>
    <property type="molecule type" value="Genomic_DNA"/>
</dbReference>
<gene>
    <name evidence="1" type="ORF">Psi02_15370</name>
</gene>
<dbReference type="AlphaFoldDB" id="A0A8J3UGZ8"/>
<evidence type="ECO:0000313" key="2">
    <source>
        <dbReference type="Proteomes" id="UP000644610"/>
    </source>
</evidence>
<keyword evidence="2" id="KW-1185">Reference proteome</keyword>
<dbReference type="Proteomes" id="UP000644610">
    <property type="component" value="Unassembled WGS sequence"/>
</dbReference>
<protein>
    <submittedName>
        <fullName evidence="1">Uncharacterized protein</fullName>
    </submittedName>
</protein>
<evidence type="ECO:0000313" key="1">
    <source>
        <dbReference type="EMBL" id="GII45113.1"/>
    </source>
</evidence>
<proteinExistence type="predicted"/>
<sequence>MGLAHTLTRAYCDREGREGLISPMYFSEAFGIEDPEEYEWFDPLLECDTLLFVDPFLIFSSEDERWREAHAKIIKHFHDTFALLARSGLKPKHQLFQRAWTQMLFPEPKEFRLGFGSDSADGSGAGEGLATSIIEAMCEAIKRGLEDIEHFEELGILVKGINKDRISDITCNVLKPEFIDYTQHACHSLGVPLEVSRVEHGRYDEFRRRWVEAEVLLPKDPRTGKPIILVPKKFLAELPKLSSGNWAKHLDTSLRDDLNLDISTNVNKDDIVAAARRAPNRLREWIRLMEQAGAEPYDVDGDPKLLVKWQKVASSAVAQSDLEDISINSGDDLLEFAHKAVEKFRHWIEDKGGWRAFWGDVAEKITVPEPIMQLIFLGVLDDFCRYAGVRLDREVETGRGPVDFTFTGSERLRVLLEMKKLTHGKFWNGLQVQTPLYMKGQDVQHAIFLVIRDSETAPMRERWRKLEAEAELLREKTGLTIEVARIDALPKKPASKETELRDDGRQP</sequence>